<feature type="transmembrane region" description="Helical" evidence="1">
    <location>
        <begin position="331"/>
        <end position="354"/>
    </location>
</feature>
<protein>
    <submittedName>
        <fullName evidence="2">Uncharacterized protein</fullName>
    </submittedName>
</protein>
<feature type="transmembrane region" description="Helical" evidence="1">
    <location>
        <begin position="6"/>
        <end position="28"/>
    </location>
</feature>
<feature type="transmembrane region" description="Helical" evidence="1">
    <location>
        <begin position="263"/>
        <end position="284"/>
    </location>
</feature>
<evidence type="ECO:0000313" key="3">
    <source>
        <dbReference type="Proteomes" id="UP000265703"/>
    </source>
</evidence>
<dbReference type="OrthoDB" id="2327125at2759"/>
<sequence>MVVRVLQLFVLLVSISLLGVIILSFNFVKLPDIKQEPDRNTGYPTWHGKVEGFDPDRQDAVNTLSVVLMFITGSIGLKIVNNPPTKPKLTTRFFTISDDSDADVTGVPAIGFNRLLVLYVWATFATILFAILVDVGKLFSVIGIFHNSVEVAILSLIGGGGRIKSSSFIAWWLFYILSSSAFVIFVDFPKDAGIFKFQGLCMDFALFIEFVRVYFATKEHAREAERDTLPPLNAEDDNNIDNNNDTSSYLPIFPATIGYPKHLLVLLLASGIHLVGNCLNAIAFSYFTPLLIFELSYSTAFPIYIYYVYLDTVAPSVLPQKRIYLPYTPTWKVILITISSITLSLLTIRLSFFVSNKSD</sequence>
<evidence type="ECO:0000313" key="2">
    <source>
        <dbReference type="EMBL" id="RIA80879.1"/>
    </source>
</evidence>
<accession>A0A397S7V8</accession>
<comment type="caution">
    <text evidence="2">The sequence shown here is derived from an EMBL/GenBank/DDBJ whole genome shotgun (WGS) entry which is preliminary data.</text>
</comment>
<dbReference type="EMBL" id="QKYT01000881">
    <property type="protein sequence ID" value="RIA80879.1"/>
    <property type="molecule type" value="Genomic_DNA"/>
</dbReference>
<evidence type="ECO:0000256" key="1">
    <source>
        <dbReference type="SAM" id="Phobius"/>
    </source>
</evidence>
<dbReference type="AlphaFoldDB" id="A0A397S7V8"/>
<feature type="transmembrane region" description="Helical" evidence="1">
    <location>
        <begin position="115"/>
        <end position="132"/>
    </location>
</feature>
<dbReference type="Proteomes" id="UP000265703">
    <property type="component" value="Unassembled WGS sequence"/>
</dbReference>
<keyword evidence="3" id="KW-1185">Reference proteome</keyword>
<reference evidence="2 3" key="1">
    <citation type="submission" date="2018-06" db="EMBL/GenBank/DDBJ databases">
        <title>Comparative genomics reveals the genomic features of Rhizophagus irregularis, R. cerebriforme, R. diaphanum and Gigaspora rosea, and their symbiotic lifestyle signature.</title>
        <authorList>
            <person name="Morin E."/>
            <person name="San Clemente H."/>
            <person name="Chen E.C.H."/>
            <person name="De La Providencia I."/>
            <person name="Hainaut M."/>
            <person name="Kuo A."/>
            <person name="Kohler A."/>
            <person name="Murat C."/>
            <person name="Tang N."/>
            <person name="Roy S."/>
            <person name="Loubradou J."/>
            <person name="Henrissat B."/>
            <person name="Grigoriev I.V."/>
            <person name="Corradi N."/>
            <person name="Roux C."/>
            <person name="Martin F.M."/>
        </authorList>
    </citation>
    <scope>NUCLEOTIDE SEQUENCE [LARGE SCALE GENOMIC DNA]</scope>
    <source>
        <strain evidence="2 3">DAOM 227022</strain>
    </source>
</reference>
<name>A0A397S7V8_9GLOM</name>
<proteinExistence type="predicted"/>
<feature type="transmembrane region" description="Helical" evidence="1">
    <location>
        <begin position="138"/>
        <end position="157"/>
    </location>
</feature>
<keyword evidence="1" id="KW-0472">Membrane</keyword>
<feature type="transmembrane region" description="Helical" evidence="1">
    <location>
        <begin position="290"/>
        <end position="310"/>
    </location>
</feature>
<feature type="transmembrane region" description="Helical" evidence="1">
    <location>
        <begin position="194"/>
        <end position="215"/>
    </location>
</feature>
<feature type="transmembrane region" description="Helical" evidence="1">
    <location>
        <begin position="169"/>
        <end position="188"/>
    </location>
</feature>
<organism evidence="2 3">
    <name type="scientific">Glomus cerebriforme</name>
    <dbReference type="NCBI Taxonomy" id="658196"/>
    <lineage>
        <taxon>Eukaryota</taxon>
        <taxon>Fungi</taxon>
        <taxon>Fungi incertae sedis</taxon>
        <taxon>Mucoromycota</taxon>
        <taxon>Glomeromycotina</taxon>
        <taxon>Glomeromycetes</taxon>
        <taxon>Glomerales</taxon>
        <taxon>Glomeraceae</taxon>
        <taxon>Glomus</taxon>
    </lineage>
</organism>
<keyword evidence="1" id="KW-0812">Transmembrane</keyword>
<keyword evidence="1" id="KW-1133">Transmembrane helix</keyword>
<gene>
    <name evidence="2" type="ORF">C1645_791665</name>
</gene>